<dbReference type="AlphaFoldDB" id="A0A139ABV6"/>
<proteinExistence type="predicted"/>
<evidence type="ECO:0000313" key="2">
    <source>
        <dbReference type="Proteomes" id="UP000070544"/>
    </source>
</evidence>
<dbReference type="EMBL" id="KQ965771">
    <property type="protein sequence ID" value="KXS14139.1"/>
    <property type="molecule type" value="Genomic_DNA"/>
</dbReference>
<organism evidence="1 2">
    <name type="scientific">Gonapodya prolifera (strain JEL478)</name>
    <name type="common">Monoblepharis prolifera</name>
    <dbReference type="NCBI Taxonomy" id="1344416"/>
    <lineage>
        <taxon>Eukaryota</taxon>
        <taxon>Fungi</taxon>
        <taxon>Fungi incertae sedis</taxon>
        <taxon>Chytridiomycota</taxon>
        <taxon>Chytridiomycota incertae sedis</taxon>
        <taxon>Monoblepharidomycetes</taxon>
        <taxon>Monoblepharidales</taxon>
        <taxon>Gonapodyaceae</taxon>
        <taxon>Gonapodya</taxon>
    </lineage>
</organism>
<evidence type="ECO:0000313" key="1">
    <source>
        <dbReference type="EMBL" id="KXS14139.1"/>
    </source>
</evidence>
<reference evidence="1 2" key="1">
    <citation type="journal article" date="2015" name="Genome Biol. Evol.">
        <title>Phylogenomic analyses indicate that early fungi evolved digesting cell walls of algal ancestors of land plants.</title>
        <authorList>
            <person name="Chang Y."/>
            <person name="Wang S."/>
            <person name="Sekimoto S."/>
            <person name="Aerts A.L."/>
            <person name="Choi C."/>
            <person name="Clum A."/>
            <person name="LaButti K.M."/>
            <person name="Lindquist E.A."/>
            <person name="Yee Ngan C."/>
            <person name="Ohm R.A."/>
            <person name="Salamov A.A."/>
            <person name="Grigoriev I.V."/>
            <person name="Spatafora J.W."/>
            <person name="Berbee M.L."/>
        </authorList>
    </citation>
    <scope>NUCLEOTIDE SEQUENCE [LARGE SCALE GENOMIC DNA]</scope>
    <source>
        <strain evidence="1 2">JEL478</strain>
    </source>
</reference>
<gene>
    <name evidence="1" type="ORF">M427DRAFT_45224</name>
</gene>
<accession>A0A139ABV6</accession>
<name>A0A139ABV6_GONPJ</name>
<sequence>MAAVTIQEMRDIFARAMRGIRRVRSPNCRTATTRGMKIIGTNSSLSGANTVRAAVTHLQSEIPPPSSNDQILHRIFRLLPPSVFYRVLPLLSKRIGSAARTALPGSSDGAVRVLCSVVIRLVDNLRDYYPDPVSPVLPVSPRGSKNPLRFLPRFETKPTSRQPHIRRVFWAGCEAEVTVAMWRLSEIGYNVGELIWRQLRAGGTWDNSTGERLTLGGRQCELSIITMTFDPFFRVHLSGEEEWRTIRTFGMSQYCKDMRSVKLHNLTTWLREPQGDTSSDFGVWSRVMYLEVERIAGTLSSEEGSRTLVNLMKSFPFATNLRGLCLLDEFWDADVQQHVPMEQRSRIRSVLVTPKQAKALREWSSAEWPHALLYMFRTFPKISEFGVISLGSSRSYHLVRPRFPLRGEEAFPSTVLPDLTTLHTQIESSSSNQGLALPGDVLSTLEWIRDYLPNLTSVFLTFLVIVENRGFTSEQRYFQMAEKVSGQVDIMLGDITYQTEHNQVITVVGPNGIPKDLPATKARLATLRPAVEQLGKKAGVNIHQYAE</sequence>
<keyword evidence="2" id="KW-1185">Reference proteome</keyword>
<protein>
    <submittedName>
        <fullName evidence="1">Uncharacterized protein</fullName>
    </submittedName>
</protein>
<dbReference type="Proteomes" id="UP000070544">
    <property type="component" value="Unassembled WGS sequence"/>
</dbReference>